<evidence type="ECO:0000313" key="8">
    <source>
        <dbReference type="Proteomes" id="UP001168552"/>
    </source>
</evidence>
<dbReference type="InterPro" id="IPR027417">
    <property type="entry name" value="P-loop_NTPase"/>
</dbReference>
<evidence type="ECO:0000256" key="3">
    <source>
        <dbReference type="ARBA" id="ARBA00022598"/>
    </source>
</evidence>
<comment type="similarity">
    <text evidence="6">Belongs to the formate--tetrahydrofolate ligase family.</text>
</comment>
<dbReference type="EMBL" id="JAUHJS010000005">
    <property type="protein sequence ID" value="MDN4166095.1"/>
    <property type="molecule type" value="Genomic_DNA"/>
</dbReference>
<dbReference type="Gene3D" id="3.30.1510.10">
    <property type="entry name" value="Domain 2, N(10)-formyltetrahydrofolate synthetase"/>
    <property type="match status" value="1"/>
</dbReference>
<dbReference type="InterPro" id="IPR000559">
    <property type="entry name" value="Formate_THF_ligase"/>
</dbReference>
<dbReference type="InterPro" id="IPR020628">
    <property type="entry name" value="Formate_THF_ligase_CS"/>
</dbReference>
<dbReference type="CDD" id="cd00477">
    <property type="entry name" value="FTHFS"/>
    <property type="match status" value="1"/>
</dbReference>
<keyword evidence="5 6" id="KW-0067">ATP-binding</keyword>
<dbReference type="SUPFAM" id="SSF52540">
    <property type="entry name" value="P-loop containing nucleoside triphosphate hydrolases"/>
    <property type="match status" value="1"/>
</dbReference>
<proteinExistence type="inferred from homology"/>
<dbReference type="Pfam" id="PF01268">
    <property type="entry name" value="FTHFS"/>
    <property type="match status" value="1"/>
</dbReference>
<dbReference type="PROSITE" id="PS00721">
    <property type="entry name" value="FTHFS_1"/>
    <property type="match status" value="1"/>
</dbReference>
<comment type="caution">
    <text evidence="7">The sequence shown here is derived from an EMBL/GenBank/DDBJ whole genome shotgun (WGS) entry which is preliminary data.</text>
</comment>
<comment type="catalytic activity">
    <reaction evidence="6">
        <text>(6S)-5,6,7,8-tetrahydrofolate + formate + ATP = (6R)-10-formyltetrahydrofolate + ADP + phosphate</text>
        <dbReference type="Rhea" id="RHEA:20221"/>
        <dbReference type="ChEBI" id="CHEBI:15740"/>
        <dbReference type="ChEBI" id="CHEBI:30616"/>
        <dbReference type="ChEBI" id="CHEBI:43474"/>
        <dbReference type="ChEBI" id="CHEBI:57453"/>
        <dbReference type="ChEBI" id="CHEBI:195366"/>
        <dbReference type="ChEBI" id="CHEBI:456216"/>
        <dbReference type="EC" id="6.3.4.3"/>
    </reaction>
</comment>
<dbReference type="Proteomes" id="UP001168552">
    <property type="component" value="Unassembled WGS sequence"/>
</dbReference>
<sequence length="561" mass="59974">MRSSLEIAQEASLKPIQQIAQSLGLHPDDLEQFGKYMAKIALSPEREKEIHKRPRGKYILVTATSPTPAGEGKTTTSIGLTQGLAYLGKKAIVTLRQPSLGPVFGVKGGAAGAGYSQVLPMEEINLGFTGDFSRVESAHNLAAAMLDNHIYRRKKPLFNVSSIQFRRAMDMNDRSLREIVIGLGQENGVSRATGFDITAASEIMAILALASDLQDLKMRMGEVVLGRDSDGKPIRIKDIKAEGAMATIMKQAIKPNLVQTYEGQPCIMHAGPFGNIAHGCSSIVGDKLALHLADYVVTEAGFGSDLGGEKFFDIKCRQSGLFPNAAVLVTTVKALKMHGGEPYDKENLKKENVAAMVRGFANLKKHLENIQAFGVPVVVALNKFPTDTEAEIQELEGFVKTSGAYGFAVSDGVADGGKGVAGLARLVDAAATANPNPKPQFMYDLEESIEEKMRKISQKVYGADDIVLGTGVKKKIKQLEEDGFGHLPICMAKTHLSLSDDPSKLGAPQGFNITISDIKISAGAGFIYPLVGKMMTMPGLGAIPAAESIDIDADGKVVGLF</sequence>
<dbReference type="Gene3D" id="3.40.50.300">
    <property type="entry name" value="P-loop containing nucleotide triphosphate hydrolases"/>
    <property type="match status" value="1"/>
</dbReference>
<evidence type="ECO:0000256" key="6">
    <source>
        <dbReference type="HAMAP-Rule" id="MF_01543"/>
    </source>
</evidence>
<evidence type="ECO:0000256" key="1">
    <source>
        <dbReference type="ARBA" id="ARBA00004777"/>
    </source>
</evidence>
<dbReference type="RefSeq" id="WP_320004629.1">
    <property type="nucleotide sequence ID" value="NZ_JAUHJS010000005.1"/>
</dbReference>
<evidence type="ECO:0000256" key="2">
    <source>
        <dbReference type="ARBA" id="ARBA00022563"/>
    </source>
</evidence>
<organism evidence="7 8">
    <name type="scientific">Shiella aurantiaca</name>
    <dbReference type="NCBI Taxonomy" id="3058365"/>
    <lineage>
        <taxon>Bacteria</taxon>
        <taxon>Pseudomonadati</taxon>
        <taxon>Bacteroidota</taxon>
        <taxon>Cytophagia</taxon>
        <taxon>Cytophagales</taxon>
        <taxon>Shiellaceae</taxon>
        <taxon>Shiella</taxon>
    </lineage>
</organism>
<keyword evidence="8" id="KW-1185">Reference proteome</keyword>
<dbReference type="Gene3D" id="3.10.410.10">
    <property type="entry name" value="Formyltetrahydrofolate synthetase, domain 3"/>
    <property type="match status" value="1"/>
</dbReference>
<keyword evidence="3 6" id="KW-0436">Ligase</keyword>
<name>A0ABT8F6L0_9BACT</name>
<evidence type="ECO:0000256" key="5">
    <source>
        <dbReference type="ARBA" id="ARBA00022840"/>
    </source>
</evidence>
<evidence type="ECO:0000313" key="7">
    <source>
        <dbReference type="EMBL" id="MDN4166095.1"/>
    </source>
</evidence>
<keyword evidence="4 6" id="KW-0547">Nucleotide-binding</keyword>
<evidence type="ECO:0000256" key="4">
    <source>
        <dbReference type="ARBA" id="ARBA00022741"/>
    </source>
</evidence>
<feature type="binding site" evidence="6">
    <location>
        <begin position="67"/>
        <end position="74"/>
    </location>
    <ligand>
        <name>ATP</name>
        <dbReference type="ChEBI" id="CHEBI:30616"/>
    </ligand>
</feature>
<dbReference type="GO" id="GO:0004329">
    <property type="term" value="F:formate-tetrahydrofolate ligase activity"/>
    <property type="evidence" value="ECO:0007669"/>
    <property type="project" value="UniProtKB-EC"/>
</dbReference>
<dbReference type="EC" id="6.3.4.3" evidence="6"/>
<dbReference type="NCBIfam" id="NF010030">
    <property type="entry name" value="PRK13505.1"/>
    <property type="match status" value="1"/>
</dbReference>
<keyword evidence="2 6" id="KW-0554">One-carbon metabolism</keyword>
<comment type="pathway">
    <text evidence="1 6">One-carbon metabolism; tetrahydrofolate interconversion.</text>
</comment>
<reference evidence="7" key="1">
    <citation type="submission" date="2023-06" db="EMBL/GenBank/DDBJ databases">
        <title>Cytophagales bacterium Strain LB-30, isolated from soil.</title>
        <authorList>
            <person name="Liu B."/>
        </authorList>
    </citation>
    <scope>NUCLEOTIDE SEQUENCE</scope>
    <source>
        <strain evidence="7">LB-30</strain>
    </source>
</reference>
<gene>
    <name evidence="6" type="primary">fhs</name>
    <name evidence="7" type="ORF">QWY31_11315</name>
</gene>
<protein>
    <recommendedName>
        <fullName evidence="6">Formate--tetrahydrofolate ligase</fullName>
        <ecNumber evidence="6">6.3.4.3</ecNumber>
    </recommendedName>
    <alternativeName>
        <fullName evidence="6">Formyltetrahydrofolate synthetase</fullName>
        <shortName evidence="6">FHS</shortName>
        <shortName evidence="6">FTHFS</shortName>
    </alternativeName>
</protein>
<dbReference type="HAMAP" id="MF_01543">
    <property type="entry name" value="FTHFS"/>
    <property type="match status" value="1"/>
</dbReference>
<accession>A0ABT8F6L0</accession>